<dbReference type="PROSITE" id="PS00189">
    <property type="entry name" value="LIPOYL"/>
    <property type="match status" value="3"/>
</dbReference>
<protein>
    <recommendedName>
        <fullName evidence="9">Dihydrolipoamide acetyltransferase component of pyruvate dehydrogenase complex</fullName>
        <ecNumber evidence="9">2.3.1.-</ecNumber>
    </recommendedName>
</protein>
<dbReference type="AlphaFoldDB" id="A0AAW6TCD0"/>
<feature type="compositionally biased region" description="Polar residues" evidence="10">
    <location>
        <begin position="115"/>
        <end position="137"/>
    </location>
</feature>
<dbReference type="PROSITE" id="PS50968">
    <property type="entry name" value="BIOTINYL_LIPOYL"/>
    <property type="match status" value="3"/>
</dbReference>
<comment type="cofactor">
    <cofactor evidence="1 9">
        <name>(R)-lipoate</name>
        <dbReference type="ChEBI" id="CHEBI:83088"/>
    </cofactor>
</comment>
<proteinExistence type="inferred from homology"/>
<dbReference type="InterPro" id="IPR000089">
    <property type="entry name" value="Biotin_lipoyl"/>
</dbReference>
<feature type="domain" description="Lipoyl-binding" evidence="11">
    <location>
        <begin position="257"/>
        <end position="330"/>
    </location>
</feature>
<dbReference type="InterPro" id="IPR050743">
    <property type="entry name" value="2-oxoacid_DH_E2_comp"/>
</dbReference>
<dbReference type="SUPFAM" id="SSF47005">
    <property type="entry name" value="Peripheral subunit-binding domain of 2-oxo acid dehydrogenase complex"/>
    <property type="match status" value="1"/>
</dbReference>
<evidence type="ECO:0000256" key="10">
    <source>
        <dbReference type="SAM" id="MobiDB-lite"/>
    </source>
</evidence>
<evidence type="ECO:0000256" key="4">
    <source>
        <dbReference type="ARBA" id="ARBA00022679"/>
    </source>
</evidence>
<feature type="domain" description="Lipoyl-binding" evidence="11">
    <location>
        <begin position="1"/>
        <end position="73"/>
    </location>
</feature>
<dbReference type="GO" id="GO:0004742">
    <property type="term" value="F:dihydrolipoyllysine-residue acetyltransferase activity"/>
    <property type="evidence" value="ECO:0007669"/>
    <property type="project" value="UniProtKB-EC"/>
</dbReference>
<feature type="domain" description="Peripheral subunit-binding (PSBD)" evidence="12">
    <location>
        <begin position="403"/>
        <end position="440"/>
    </location>
</feature>
<evidence type="ECO:0000259" key="12">
    <source>
        <dbReference type="PROSITE" id="PS51826"/>
    </source>
</evidence>
<feature type="region of interest" description="Disordered" evidence="10">
    <location>
        <begin position="218"/>
        <end position="262"/>
    </location>
</feature>
<evidence type="ECO:0000313" key="13">
    <source>
        <dbReference type="EMBL" id="MDI4508921.1"/>
    </source>
</evidence>
<keyword evidence="13" id="KW-0670">Pyruvate</keyword>
<evidence type="ECO:0000259" key="11">
    <source>
        <dbReference type="PROSITE" id="PS50968"/>
    </source>
</evidence>
<dbReference type="Gene3D" id="3.30.559.10">
    <property type="entry name" value="Chloramphenicol acetyltransferase-like domain"/>
    <property type="match status" value="1"/>
</dbReference>
<dbReference type="PANTHER" id="PTHR43178:SF2">
    <property type="entry name" value="DIHYDROLIPOYLLYSINE-RESIDUE ACETYLTRANSFERASE COMPONENT OF PYRUVATE DEHYDROGENASE COMPLEX"/>
    <property type="match status" value="1"/>
</dbReference>
<accession>A0AAW6TCD0</accession>
<evidence type="ECO:0000256" key="3">
    <source>
        <dbReference type="ARBA" id="ARBA00011484"/>
    </source>
</evidence>
<sequence length="710" mass="75212">MEIKVPDLGVDSAEVSEIMVKVGDVINVDDNIVLLESDKASVEVPATSAGTITAISLQIGDKVKEGDVILTIDTAGNSQSNTAPVEQPAQQTDQQAAQSNEAGEIKETKEAKEANATSSQAPSMAASNQSQPTSTSAEATYTLPDLGVDSAEISEWLVKEGDTVTAEQPLVLVESDKASVEVPAPVSGKVVKFLVNTGDTVANGQDFIVMTSQLATQQPLASDPSEQAPSQANSATNQNEPPVQTVSAPQSSTPAGKQTFGLPDLGVESAQISEWMVKVGDEVTAEQPLLLVESDKASVEVPSPVAGKVVELLVNAGDTVTNGQDFVVIEAAGSVQSASSSTSQPQATTHTTQQAVVKTQNTASTSTNSATTTASQSTTTASQSNSQSKLSEAQINAKNAAVYAGPAVRKLTRQLGVDVSEVTGTGANGRIVKEDVFAYVKNMIKAVSTPTAANKASAPSAVRAGLPNLPDMSKTEIWGEIERQDLTRLQKVSIPQLNYNTYLPQVTQFDLADITDVEKLRGDLKDEMKKEGVSLTILAFIMKVTAYALMQHPKFNSHLSDDNTQIIIRKSVNLGFAVATEEGLTVPVIQRVEQKGIKQLAIEIGELAKKARDKKLSAKELTGASFTISSQGNLGGTYFTPLVNWPQVAILGVSESSIQPRWNETKGEFEPRLMLPLSLSYDHRVINGADAAVFTRYIAKLLADPRRVLL</sequence>
<comment type="similarity">
    <text evidence="2 9">Belongs to the 2-oxoacid dehydrogenase family.</text>
</comment>
<gene>
    <name evidence="13" type="ORF">E6P75_01685</name>
</gene>
<feature type="compositionally biased region" description="Low complexity" evidence="10">
    <location>
        <begin position="87"/>
        <end position="98"/>
    </location>
</feature>
<dbReference type="FunFam" id="3.30.559.10:FF:000004">
    <property type="entry name" value="Acetyltransferase component of pyruvate dehydrogenase complex"/>
    <property type="match status" value="1"/>
</dbReference>
<organism evidence="13">
    <name type="scientific">Faucicola osloensis</name>
    <name type="common">Moraxella osloensis</name>
    <dbReference type="NCBI Taxonomy" id="34062"/>
    <lineage>
        <taxon>Bacteria</taxon>
        <taxon>Pseudomonadati</taxon>
        <taxon>Pseudomonadota</taxon>
        <taxon>Gammaproteobacteria</taxon>
        <taxon>Moraxellales</taxon>
        <taxon>Moraxellaceae</taxon>
        <taxon>Faucicola</taxon>
    </lineage>
</organism>
<dbReference type="Pfam" id="PF00364">
    <property type="entry name" value="Biotin_lipoyl"/>
    <property type="match status" value="3"/>
</dbReference>
<dbReference type="InterPro" id="IPR004167">
    <property type="entry name" value="PSBD"/>
</dbReference>
<dbReference type="Gene3D" id="2.40.50.100">
    <property type="match status" value="3"/>
</dbReference>
<dbReference type="InterPro" id="IPR023213">
    <property type="entry name" value="CAT-like_dom_sf"/>
</dbReference>
<dbReference type="CDD" id="cd06849">
    <property type="entry name" value="lipoyl_domain"/>
    <property type="match status" value="3"/>
</dbReference>
<reference evidence="13" key="1">
    <citation type="submission" date="2019-04" db="EMBL/GenBank/DDBJ databases">
        <title>Moraxella osloensis CCUG 73412, isolated from corneal scrapings as causative agent of keratitis.</title>
        <authorList>
            <person name="Connolly G."/>
            <person name="Jaen-Luchoro D."/>
            <person name="Pinyeiro-Iglesias B."/>
            <person name="Curry A."/>
            <person name="Knowles S."/>
            <person name="Moore E.R.B."/>
        </authorList>
    </citation>
    <scope>NUCLEOTIDE SEQUENCE</scope>
    <source>
        <strain evidence="13">CCUG 73412</strain>
    </source>
</reference>
<dbReference type="InterPro" id="IPR003016">
    <property type="entry name" value="2-oxoA_DH_lipoyl-BS"/>
</dbReference>
<evidence type="ECO:0000256" key="8">
    <source>
        <dbReference type="ARBA" id="ARBA00048370"/>
    </source>
</evidence>
<evidence type="ECO:0000256" key="5">
    <source>
        <dbReference type="ARBA" id="ARBA00022823"/>
    </source>
</evidence>
<feature type="domain" description="Lipoyl-binding" evidence="11">
    <location>
        <begin position="136"/>
        <end position="211"/>
    </location>
</feature>
<dbReference type="InterPro" id="IPR011053">
    <property type="entry name" value="Single_hybrid_motif"/>
</dbReference>
<comment type="catalytic activity">
    <reaction evidence="8">
        <text>N(6)-[(R)-dihydrolipoyl]-L-lysyl-[protein] + acetyl-CoA = N(6)-[(R)-S(8)-acetyldihydrolipoyl]-L-lysyl-[protein] + CoA</text>
        <dbReference type="Rhea" id="RHEA:17017"/>
        <dbReference type="Rhea" id="RHEA-COMP:10475"/>
        <dbReference type="Rhea" id="RHEA-COMP:10478"/>
        <dbReference type="ChEBI" id="CHEBI:57287"/>
        <dbReference type="ChEBI" id="CHEBI:57288"/>
        <dbReference type="ChEBI" id="CHEBI:83100"/>
        <dbReference type="ChEBI" id="CHEBI:83111"/>
        <dbReference type="EC" id="2.3.1.12"/>
    </reaction>
</comment>
<dbReference type="Pfam" id="PF00198">
    <property type="entry name" value="2-oxoacid_dh"/>
    <property type="match status" value="1"/>
</dbReference>
<name>A0AAW6TCD0_FAUOS</name>
<evidence type="ECO:0000256" key="9">
    <source>
        <dbReference type="RuleBase" id="RU003423"/>
    </source>
</evidence>
<dbReference type="EC" id="2.3.1.-" evidence="9"/>
<keyword evidence="6 9" id="KW-0012">Acyltransferase</keyword>
<dbReference type="Pfam" id="PF02817">
    <property type="entry name" value="E3_binding"/>
    <property type="match status" value="1"/>
</dbReference>
<keyword evidence="5 9" id="KW-0450">Lipoyl</keyword>
<keyword evidence="4 9" id="KW-0808">Transferase</keyword>
<feature type="region of interest" description="Disordered" evidence="10">
    <location>
        <begin position="77"/>
        <end position="137"/>
    </location>
</feature>
<evidence type="ECO:0000256" key="7">
    <source>
        <dbReference type="ARBA" id="ARBA00025211"/>
    </source>
</evidence>
<feature type="region of interest" description="Disordered" evidence="10">
    <location>
        <begin position="338"/>
        <end position="387"/>
    </location>
</feature>
<evidence type="ECO:0000256" key="6">
    <source>
        <dbReference type="ARBA" id="ARBA00023315"/>
    </source>
</evidence>
<feature type="compositionally biased region" description="Basic and acidic residues" evidence="10">
    <location>
        <begin position="103"/>
        <end position="113"/>
    </location>
</feature>
<dbReference type="SUPFAM" id="SSF51230">
    <property type="entry name" value="Single hybrid motif"/>
    <property type="match status" value="3"/>
</dbReference>
<dbReference type="InterPro" id="IPR001078">
    <property type="entry name" value="2-oxoacid_DH_actylTfrase"/>
</dbReference>
<comment type="function">
    <text evidence="7">The pyruvate dehydrogenase complex catalyzes the overall conversion of pyruvate to acetyl-CoA and CO(2). It contains multiple copies of three enzymatic components: pyruvate dehydrogenase (E1), dihydrolipoamide acetyltransferase (E2) and lipoamide dehydrogenase (E3).</text>
</comment>
<dbReference type="InterPro" id="IPR036625">
    <property type="entry name" value="E3-bd_dom_sf"/>
</dbReference>
<dbReference type="PROSITE" id="PS51826">
    <property type="entry name" value="PSBD"/>
    <property type="match status" value="1"/>
</dbReference>
<feature type="compositionally biased region" description="Polar residues" evidence="10">
    <location>
        <begin position="218"/>
        <end position="256"/>
    </location>
</feature>
<dbReference type="GO" id="GO:0031405">
    <property type="term" value="F:lipoic acid binding"/>
    <property type="evidence" value="ECO:0007669"/>
    <property type="project" value="TreeGrafter"/>
</dbReference>
<dbReference type="Gene3D" id="4.10.320.10">
    <property type="entry name" value="E3-binding domain"/>
    <property type="match status" value="1"/>
</dbReference>
<comment type="caution">
    <text evidence="13">The sequence shown here is derived from an EMBL/GenBank/DDBJ whole genome shotgun (WGS) entry which is preliminary data.</text>
</comment>
<evidence type="ECO:0000256" key="2">
    <source>
        <dbReference type="ARBA" id="ARBA00007317"/>
    </source>
</evidence>
<dbReference type="GO" id="GO:0005737">
    <property type="term" value="C:cytoplasm"/>
    <property type="evidence" value="ECO:0007669"/>
    <property type="project" value="TreeGrafter"/>
</dbReference>
<evidence type="ECO:0000256" key="1">
    <source>
        <dbReference type="ARBA" id="ARBA00001938"/>
    </source>
</evidence>
<dbReference type="PANTHER" id="PTHR43178">
    <property type="entry name" value="DIHYDROLIPOAMIDE ACETYLTRANSFERASE COMPONENT OF PYRUVATE DEHYDROGENASE COMPLEX"/>
    <property type="match status" value="1"/>
</dbReference>
<dbReference type="EMBL" id="SSCJ01000001">
    <property type="protein sequence ID" value="MDI4508921.1"/>
    <property type="molecule type" value="Genomic_DNA"/>
</dbReference>
<dbReference type="SUPFAM" id="SSF52777">
    <property type="entry name" value="CoA-dependent acyltransferases"/>
    <property type="match status" value="1"/>
</dbReference>
<comment type="subunit">
    <text evidence="3">Forms a 24-polypeptide structural core with octahedral symmetry.</text>
</comment>